<gene>
    <name evidence="2" type="ORF">DPMN_127272</name>
</gene>
<dbReference type="EMBL" id="JAIWYP010000005">
    <property type="protein sequence ID" value="KAH3825397.1"/>
    <property type="molecule type" value="Genomic_DNA"/>
</dbReference>
<accession>A0A9D4JYP1</accession>
<dbReference type="Proteomes" id="UP000828390">
    <property type="component" value="Unassembled WGS sequence"/>
</dbReference>
<feature type="signal peptide" evidence="1">
    <location>
        <begin position="1"/>
        <end position="25"/>
    </location>
</feature>
<keyword evidence="3" id="KW-1185">Reference proteome</keyword>
<keyword evidence="1" id="KW-0732">Signal</keyword>
<evidence type="ECO:0000313" key="3">
    <source>
        <dbReference type="Proteomes" id="UP000828390"/>
    </source>
</evidence>
<name>A0A9D4JYP1_DREPO</name>
<evidence type="ECO:0000256" key="1">
    <source>
        <dbReference type="SAM" id="SignalP"/>
    </source>
</evidence>
<reference evidence="2" key="1">
    <citation type="journal article" date="2019" name="bioRxiv">
        <title>The Genome of the Zebra Mussel, Dreissena polymorpha: A Resource for Invasive Species Research.</title>
        <authorList>
            <person name="McCartney M.A."/>
            <person name="Auch B."/>
            <person name="Kono T."/>
            <person name="Mallez S."/>
            <person name="Zhang Y."/>
            <person name="Obille A."/>
            <person name="Becker A."/>
            <person name="Abrahante J.E."/>
            <person name="Garbe J."/>
            <person name="Badalamenti J.P."/>
            <person name="Herman A."/>
            <person name="Mangelson H."/>
            <person name="Liachko I."/>
            <person name="Sullivan S."/>
            <person name="Sone E.D."/>
            <person name="Koren S."/>
            <person name="Silverstein K.A.T."/>
            <person name="Beckman K.B."/>
            <person name="Gohl D.M."/>
        </authorList>
    </citation>
    <scope>NUCLEOTIDE SEQUENCE</scope>
    <source>
        <strain evidence="2">Duluth1</strain>
        <tissue evidence="2">Whole animal</tissue>
    </source>
</reference>
<reference evidence="2" key="2">
    <citation type="submission" date="2020-11" db="EMBL/GenBank/DDBJ databases">
        <authorList>
            <person name="McCartney M.A."/>
            <person name="Auch B."/>
            <person name="Kono T."/>
            <person name="Mallez S."/>
            <person name="Becker A."/>
            <person name="Gohl D.M."/>
            <person name="Silverstein K.A.T."/>
            <person name="Koren S."/>
            <person name="Bechman K.B."/>
            <person name="Herman A."/>
            <person name="Abrahante J.E."/>
            <person name="Garbe J."/>
        </authorList>
    </citation>
    <scope>NUCLEOTIDE SEQUENCE</scope>
    <source>
        <strain evidence="2">Duluth1</strain>
        <tissue evidence="2">Whole animal</tissue>
    </source>
</reference>
<protein>
    <submittedName>
        <fullName evidence="2">Uncharacterized protein</fullName>
    </submittedName>
</protein>
<comment type="caution">
    <text evidence="2">The sequence shown here is derived from an EMBL/GenBank/DDBJ whole genome shotgun (WGS) entry which is preliminary data.</text>
</comment>
<sequence length="63" mass="6999">MNKLVLVLLLVGCVALLTLPPQVEAWEELACTCRHVCEGYEAYSGSCRNNQPGIYCCNMFFPS</sequence>
<evidence type="ECO:0000313" key="2">
    <source>
        <dbReference type="EMBL" id="KAH3825397.1"/>
    </source>
</evidence>
<dbReference type="AlphaFoldDB" id="A0A9D4JYP1"/>
<proteinExistence type="predicted"/>
<organism evidence="2 3">
    <name type="scientific">Dreissena polymorpha</name>
    <name type="common">Zebra mussel</name>
    <name type="synonym">Mytilus polymorpha</name>
    <dbReference type="NCBI Taxonomy" id="45954"/>
    <lineage>
        <taxon>Eukaryota</taxon>
        <taxon>Metazoa</taxon>
        <taxon>Spiralia</taxon>
        <taxon>Lophotrochozoa</taxon>
        <taxon>Mollusca</taxon>
        <taxon>Bivalvia</taxon>
        <taxon>Autobranchia</taxon>
        <taxon>Heteroconchia</taxon>
        <taxon>Euheterodonta</taxon>
        <taxon>Imparidentia</taxon>
        <taxon>Neoheterodontei</taxon>
        <taxon>Myida</taxon>
        <taxon>Dreissenoidea</taxon>
        <taxon>Dreissenidae</taxon>
        <taxon>Dreissena</taxon>
    </lineage>
</organism>
<feature type="chain" id="PRO_5038520881" evidence="1">
    <location>
        <begin position="26"/>
        <end position="63"/>
    </location>
</feature>